<dbReference type="EMBL" id="FZNQ01000001">
    <property type="protein sequence ID" value="SNR26331.1"/>
    <property type="molecule type" value="Genomic_DNA"/>
</dbReference>
<keyword evidence="3" id="KW-0472">Membrane</keyword>
<evidence type="ECO:0000259" key="4">
    <source>
        <dbReference type="Pfam" id="PF05048"/>
    </source>
</evidence>
<dbReference type="Gene3D" id="3.30.70.2050">
    <property type="match status" value="1"/>
</dbReference>
<dbReference type="InterPro" id="IPR006626">
    <property type="entry name" value="PbH1"/>
</dbReference>
<keyword evidence="6" id="KW-1185">Reference proteome</keyword>
<keyword evidence="1" id="KW-0677">Repeat</keyword>
<organism evidence="5 6">
    <name type="scientific">Halorubrum vacuolatum</name>
    <name type="common">Natronobacterium vacuolatum</name>
    <dbReference type="NCBI Taxonomy" id="63740"/>
    <lineage>
        <taxon>Archaea</taxon>
        <taxon>Methanobacteriati</taxon>
        <taxon>Methanobacteriota</taxon>
        <taxon>Stenosarchaea group</taxon>
        <taxon>Halobacteria</taxon>
        <taxon>Halobacteriales</taxon>
        <taxon>Haloferacaceae</taxon>
        <taxon>Halorubrum</taxon>
    </lineage>
</organism>
<dbReference type="SUPFAM" id="SSF51126">
    <property type="entry name" value="Pectin lyase-like"/>
    <property type="match status" value="1"/>
</dbReference>
<feature type="region of interest" description="Disordered" evidence="2">
    <location>
        <begin position="639"/>
        <end position="697"/>
    </location>
</feature>
<keyword evidence="3" id="KW-1133">Transmembrane helix</keyword>
<dbReference type="AlphaFoldDB" id="A0A238UWR8"/>
<dbReference type="Gene3D" id="2.160.20.10">
    <property type="entry name" value="Single-stranded right-handed beta-helix, Pectin lyase-like"/>
    <property type="match status" value="1"/>
</dbReference>
<dbReference type="RefSeq" id="WP_089383424.1">
    <property type="nucleotide sequence ID" value="NZ_FZNQ01000001.1"/>
</dbReference>
<feature type="compositionally biased region" description="Basic and acidic residues" evidence="2">
    <location>
        <begin position="642"/>
        <end position="654"/>
    </location>
</feature>
<feature type="region of interest" description="Disordered" evidence="2">
    <location>
        <begin position="300"/>
        <end position="320"/>
    </location>
</feature>
<dbReference type="PANTHER" id="PTHR22990:SF15">
    <property type="entry name" value="F-BOX ONLY PROTEIN 10"/>
    <property type="match status" value="1"/>
</dbReference>
<dbReference type="OrthoDB" id="29186at2157"/>
<feature type="compositionally biased region" description="Polar residues" evidence="2">
    <location>
        <begin position="662"/>
        <end position="688"/>
    </location>
</feature>
<dbReference type="InterPro" id="IPR011050">
    <property type="entry name" value="Pectin_lyase_fold/virulence"/>
</dbReference>
<gene>
    <name evidence="5" type="ORF">SAMN06264855_101473</name>
</gene>
<accession>A0A238UWR8</accession>
<evidence type="ECO:0000313" key="6">
    <source>
        <dbReference type="Proteomes" id="UP000198397"/>
    </source>
</evidence>
<dbReference type="Proteomes" id="UP000198397">
    <property type="component" value="Unassembled WGS sequence"/>
</dbReference>
<sequence length="697" mass="73191">MKPTVPRTRGRRLLPAVAILFALVVAVVVAGAFLVDPADSAPDPVTYDDTIELGMSSETDELMGGEAAVPRAQVFYSSFQYVVGYNGIAQMVETFEDDRSETAFGYPIAVHVETFDDAEPDVTDDGLFAAEGTPAWTPAEEAVYVVGSEAGTPAGETAVPFAEADAAETFTAEHGGEVVPWSTLREREFDVDTAGTVRSMAPDRWEEADDRVADARERADRPVSVVVGEDADTIGEAVEEAPANTTVVVPEGTYEETIEINRSVTVAGENATVQGDDEGSVITVRAPDVGLSGLSVAGVGNQTRDEEAVQEPPSDGDEGEAAWDTNVQLGYGHGDAGVRALSAPGLVVEDVHIETDASGVILREGSDATLIDLSVHGPEDWQDGFMGVVAMESRVTVDGGEFDGGRDGVYAHRADGSVIRNASFEGTRYGVHLMYSGDALIADNVVRNAEYGGITVMTRPEGNAIVGNDVRDSPAGIQASGTRTYLGYNTLVNNRLGFSTSSRGSLYEHNVVVGNEEGARATTVIPSSRVVGNDFVDNERHAGAGAGPLRIWADDDVGNYWEGADAPLHSTDRGYEATSPVDAAFHREPAASTIAESPAARLLDQLRGTNPGARTGGVYDPVPAVEPFDADRVEATIEDPEGPAHADWRDRIGTDGEAIESGNASMESVESGNASTESVESGNASTESVKSDGGEIG</sequence>
<protein>
    <submittedName>
        <fullName evidence="5">Nitrous oxidase accessory protein NosD, contains tandem CASH domains</fullName>
    </submittedName>
</protein>
<dbReference type="PANTHER" id="PTHR22990">
    <property type="entry name" value="F-BOX ONLY PROTEIN"/>
    <property type="match status" value="1"/>
</dbReference>
<dbReference type="SMART" id="SM00710">
    <property type="entry name" value="PbH1"/>
    <property type="match status" value="6"/>
</dbReference>
<feature type="domain" description="Periplasmic copper-binding protein NosD beta helix" evidence="4">
    <location>
        <begin position="393"/>
        <end position="563"/>
    </location>
</feature>
<dbReference type="InterPro" id="IPR007742">
    <property type="entry name" value="NosD_dom"/>
</dbReference>
<dbReference type="SUPFAM" id="SSF160387">
    <property type="entry name" value="NosL/MerB-like"/>
    <property type="match status" value="1"/>
</dbReference>
<dbReference type="Pfam" id="PF05048">
    <property type="entry name" value="NosD"/>
    <property type="match status" value="1"/>
</dbReference>
<dbReference type="InterPro" id="IPR012334">
    <property type="entry name" value="Pectin_lyas_fold"/>
</dbReference>
<evidence type="ECO:0000256" key="3">
    <source>
        <dbReference type="SAM" id="Phobius"/>
    </source>
</evidence>
<name>A0A238UWR8_HALVU</name>
<proteinExistence type="predicted"/>
<reference evidence="5 6" key="1">
    <citation type="submission" date="2017-06" db="EMBL/GenBank/DDBJ databases">
        <authorList>
            <person name="Kim H.J."/>
            <person name="Triplett B.A."/>
        </authorList>
    </citation>
    <scope>NUCLEOTIDE SEQUENCE [LARGE SCALE GENOMIC DNA]</scope>
    <source>
        <strain evidence="5 6">DSM 8800</strain>
    </source>
</reference>
<evidence type="ECO:0000256" key="1">
    <source>
        <dbReference type="ARBA" id="ARBA00022737"/>
    </source>
</evidence>
<dbReference type="Pfam" id="PF05573">
    <property type="entry name" value="NosL"/>
    <property type="match status" value="1"/>
</dbReference>
<dbReference type="InterPro" id="IPR051550">
    <property type="entry name" value="SCF-Subunits/Alg-Epimerases"/>
</dbReference>
<keyword evidence="3" id="KW-0812">Transmembrane</keyword>
<feature type="transmembrane region" description="Helical" evidence="3">
    <location>
        <begin position="12"/>
        <end position="35"/>
    </location>
</feature>
<evidence type="ECO:0000313" key="5">
    <source>
        <dbReference type="EMBL" id="SNR26331.1"/>
    </source>
</evidence>
<dbReference type="InterPro" id="IPR008719">
    <property type="entry name" value="N2O_reductase_NosL"/>
</dbReference>
<evidence type="ECO:0000256" key="2">
    <source>
        <dbReference type="SAM" id="MobiDB-lite"/>
    </source>
</evidence>